<evidence type="ECO:0000256" key="1">
    <source>
        <dbReference type="SAM" id="MobiDB-lite"/>
    </source>
</evidence>
<dbReference type="Proteomes" id="UP001597318">
    <property type="component" value="Unassembled WGS sequence"/>
</dbReference>
<protein>
    <submittedName>
        <fullName evidence="2">Uncharacterized protein</fullName>
    </submittedName>
</protein>
<organism evidence="2 3">
    <name type="scientific">Metabacillus endolithicus</name>
    <dbReference type="NCBI Taxonomy" id="1535204"/>
    <lineage>
        <taxon>Bacteria</taxon>
        <taxon>Bacillati</taxon>
        <taxon>Bacillota</taxon>
        <taxon>Bacilli</taxon>
        <taxon>Bacillales</taxon>
        <taxon>Bacillaceae</taxon>
        <taxon>Metabacillus</taxon>
    </lineage>
</organism>
<dbReference type="RefSeq" id="WP_247347331.1">
    <property type="nucleotide sequence ID" value="NZ_CP095551.1"/>
</dbReference>
<dbReference type="SUPFAM" id="SSF69304">
    <property type="entry name" value="Tricorn protease N-terminal domain"/>
    <property type="match status" value="1"/>
</dbReference>
<accession>A0ABW5C2H1</accession>
<name>A0ABW5C2H1_9BACI</name>
<reference evidence="3" key="1">
    <citation type="journal article" date="2019" name="Int. J. Syst. Evol. Microbiol.">
        <title>The Global Catalogue of Microorganisms (GCM) 10K type strain sequencing project: providing services to taxonomists for standard genome sequencing and annotation.</title>
        <authorList>
            <consortium name="The Broad Institute Genomics Platform"/>
            <consortium name="The Broad Institute Genome Sequencing Center for Infectious Disease"/>
            <person name="Wu L."/>
            <person name="Ma J."/>
        </authorList>
    </citation>
    <scope>NUCLEOTIDE SEQUENCE [LARGE SCALE GENOMIC DNA]</scope>
    <source>
        <strain evidence="3">CGMCC 1.15474</strain>
    </source>
</reference>
<gene>
    <name evidence="2" type="ORF">ACFSKK_22020</name>
</gene>
<proteinExistence type="predicted"/>
<evidence type="ECO:0000313" key="3">
    <source>
        <dbReference type="Proteomes" id="UP001597318"/>
    </source>
</evidence>
<dbReference type="EMBL" id="JBHUIK010000007">
    <property type="protein sequence ID" value="MFD2216357.1"/>
    <property type="molecule type" value="Genomic_DNA"/>
</dbReference>
<keyword evidence="3" id="KW-1185">Reference proteome</keyword>
<sequence length="387" mass="42174">MTASNVSTTSGSNVQTELDSLKSSVNNGKTTVKNAIIGKGGTVLDGDGDGVSTFAELESGVKSIPPGLKVDPLNELLVSTFPYSKKSYNNSSINNILAISDKYVVYQNAEYANGQLKVIDRDSGIEITTITLPTGYLPYTRSYNPCAAINGDWLYCTMQYNSAYDVFAINVLTGNSTFKTFGNTNRVESLKLCSDGYVYGVSYGTISKWDNKGNRLYMTNFSSTNGGGDRVFDVIDNVLYFGNNNGGKFVLANPSTGNKITDYVVSNATNNAPSHLFKIGSYFFVCCGVYVARFTSTWTNDIIMGDTLGIYKITDTYFLAFKRDTSTYPAGGAMYNPDLTIKKMSITAFSFQSAIANENEKYIELIQGFGASSDSAQEMSVVRMYKK</sequence>
<feature type="region of interest" description="Disordered" evidence="1">
    <location>
        <begin position="1"/>
        <end position="21"/>
    </location>
</feature>
<comment type="caution">
    <text evidence="2">The sequence shown here is derived from an EMBL/GenBank/DDBJ whole genome shotgun (WGS) entry which is preliminary data.</text>
</comment>
<evidence type="ECO:0000313" key="2">
    <source>
        <dbReference type="EMBL" id="MFD2216357.1"/>
    </source>
</evidence>